<dbReference type="InterPro" id="IPR038607">
    <property type="entry name" value="PhoD-like_sf"/>
</dbReference>
<dbReference type="Proteomes" id="UP000248857">
    <property type="component" value="Unassembled WGS sequence"/>
</dbReference>
<protein>
    <recommendedName>
        <fullName evidence="3">PhoD-like phosphatase metallophosphatase domain-containing protein</fullName>
    </recommendedName>
</protein>
<dbReference type="Gene3D" id="3.60.21.70">
    <property type="entry name" value="PhoD-like phosphatase"/>
    <property type="match status" value="1"/>
</dbReference>
<name>A0A2W1JXE4_9CYAN</name>
<evidence type="ECO:0000313" key="1">
    <source>
        <dbReference type="EMBL" id="PZD75005.1"/>
    </source>
</evidence>
<evidence type="ECO:0000313" key="2">
    <source>
        <dbReference type="Proteomes" id="UP000248857"/>
    </source>
</evidence>
<gene>
    <name evidence="1" type="ORF">C1752_00559</name>
</gene>
<dbReference type="EMBL" id="PQWO01000001">
    <property type="protein sequence ID" value="PZD75005.1"/>
    <property type="molecule type" value="Genomic_DNA"/>
</dbReference>
<accession>A0A2W1JXE4</accession>
<reference evidence="1 2" key="1">
    <citation type="journal article" date="2018" name="Sci. Rep.">
        <title>A novel species of the marine cyanobacterium Acaryochloris with a unique pigment content and lifestyle.</title>
        <authorList>
            <person name="Partensky F."/>
            <person name="Six C."/>
            <person name="Ratin M."/>
            <person name="Garczarek L."/>
            <person name="Vaulot D."/>
            <person name="Probert I."/>
            <person name="Calteau A."/>
            <person name="Gourvil P."/>
            <person name="Marie D."/>
            <person name="Grebert T."/>
            <person name="Bouchier C."/>
            <person name="Le Panse S."/>
            <person name="Gachenot M."/>
            <person name="Rodriguez F."/>
            <person name="Garrido J.L."/>
        </authorList>
    </citation>
    <scope>NUCLEOTIDE SEQUENCE [LARGE SCALE GENOMIC DNA]</scope>
    <source>
        <strain evidence="1 2">RCC1774</strain>
    </source>
</reference>
<dbReference type="PANTHER" id="PTHR37031:SF2">
    <property type="entry name" value="PHOD-LIKE PHOSPHATASE METALLOPHOSPHATASE DOMAIN-CONTAINING PROTEIN"/>
    <property type="match status" value="1"/>
</dbReference>
<evidence type="ECO:0008006" key="3">
    <source>
        <dbReference type="Google" id="ProtNLM"/>
    </source>
</evidence>
<comment type="caution">
    <text evidence="1">The sequence shown here is derived from an EMBL/GenBank/DDBJ whole genome shotgun (WGS) entry which is preliminary data.</text>
</comment>
<proteinExistence type="predicted"/>
<dbReference type="AlphaFoldDB" id="A0A2W1JXE4"/>
<sequence length="738" mass="83914">MWVALSKKSVVTLNIYLAGEQGRKIQKMVARGQGQTIQMGRQLHLVAVTAAVLQTSLQPGQIYAYDLEFLAQGTQKSVSLRTEALLEQGSLSYFSHHLPTFVLPPVSLDDLKIVHGSCRKPHGGGPDILPLLDDLLIRDAHLVERRPHQLFLTGDQIYGDDVADPFLWIAIRLGPVLLGWEEMLPVDRFENGTFDYYSPKLWPPGERTEIARQKCGLTAMLHNSPETAKSHLFSFAEYCIAYLLAWSPVLWPEPEAILDANSLHGGRSASKRWSQDAADMQTFVHGVAQVRRALANVPTYMICDDHDISDDWYLNHNWCNRVLSQPLGRCVVQNGLLAYALFQAWGNTPEQFVQNQPGASLLKNVEQWSLSRGTDQKAWRQIGRYVGMPLTDEQTGQPRTQTEEEVLILERDPEALSWFYTIRSDCHEVLVLDTRTWRGYPKDTEKIAPPMLLCPSAFRQQIEAPLRHTDALNQRGAKIRETLIVLPTNLVSLSIIDAVQQYDFQRGKVFDNDVGDAWNFHEGAFTQLLSYLSTYRDRVILLSGDIHYGSTIRLDHWTHDNAQAAPHSSVIVQLTSSAMKNAELATYLVHTRLKSLFPESAKARVGWRIPPVENSEAKPDWQYQVRWIPRQKAQATDLPPTHRWSQRSRSLSLLQVVKGTVSWLWRNRWFQEGSEVVGHNNFGVVTWAKTETRESATIVHDIYWYPPWDMTRPVKSQYRASLAQATVPPISPVLYSKY</sequence>
<dbReference type="PANTHER" id="PTHR37031">
    <property type="entry name" value="METALLOPHOSPHATASE BINDING DOMAIN PROTEIN"/>
    <property type="match status" value="1"/>
</dbReference>
<keyword evidence="2" id="KW-1185">Reference proteome</keyword>
<organism evidence="1 2">
    <name type="scientific">Acaryochloris thomasi RCC1774</name>
    <dbReference type="NCBI Taxonomy" id="1764569"/>
    <lineage>
        <taxon>Bacteria</taxon>
        <taxon>Bacillati</taxon>
        <taxon>Cyanobacteriota</taxon>
        <taxon>Cyanophyceae</taxon>
        <taxon>Acaryochloridales</taxon>
        <taxon>Acaryochloridaceae</taxon>
        <taxon>Acaryochloris</taxon>
        <taxon>Acaryochloris thomasi</taxon>
    </lineage>
</organism>